<feature type="region of interest" description="Disordered" evidence="10">
    <location>
        <begin position="228"/>
        <end position="252"/>
    </location>
</feature>
<sequence>MVDWVSDSDDSDKFEWGSDSEAESSWAPKLRKLDVPGPSMLDSNGWVNGQATSTSLVEVYVGMGFPKEMVMKGIKQIANTKGHSNENALLELLLTYKVLGEDAALGNCSASGCTPPSVEDDDDFDFENWDVDDDAGAREHNSDSSGDEDFLQEMSEKDMKLKTLLGMGFPEDEANVAITRCGVDAALSLLIDSISASQYAGGHEVLNGCFYSAGERRKEKLMEQTKNKMKRYRGGAQGNRAPLDGSHDEEMPIPKPMVGFNLPGYMRSVIRMIPEQARGPPFFYYENVALAPKGAWPEISRFLHDSQPEFVDSKHLCAAARKRGYIHNLPIDNRSPLRPLPPKTIFEAFPHYKKWWPSWDPRRQLNCLQTCVGSAKLSDRIQRALARSDNPPARSIQKYVMKECRKWNLVWVGKNKAAPLEPQEYEDLLGYPRDHTRGLGRAERYKALGNAFQVDIVAYHLSVLRNMFPNGVNVLSLFSGIGGAEVALHRLGIHMRTVVSVEISEDSRRVLRGWWDQTQTGTLIEIADVKSLSNDRIASFVSTFGGFDLVIGGSPCNNLAGSNRHHRDGLKGDKSILFYHYYRILRAVKSSMARL</sequence>
<feature type="region of interest" description="Disordered" evidence="10">
    <location>
        <begin position="1"/>
        <end position="23"/>
    </location>
</feature>
<feature type="region of interest" description="Disordered" evidence="10">
    <location>
        <begin position="130"/>
        <end position="149"/>
    </location>
</feature>
<keyword evidence="8" id="KW-0539">Nucleus</keyword>
<dbReference type="PANTHER" id="PTHR23068">
    <property type="entry name" value="DNA CYTOSINE-5- -METHYLTRANSFERASE 3-RELATED"/>
    <property type="match status" value="1"/>
</dbReference>
<gene>
    <name evidence="12" type="ORF">QYE76_067281</name>
</gene>
<dbReference type="AlphaFoldDB" id="A0AAD8SC34"/>
<proteinExistence type="inferred from homology"/>
<evidence type="ECO:0000256" key="3">
    <source>
        <dbReference type="ARBA" id="ARBA00022603"/>
    </source>
</evidence>
<accession>A0AAD8SC34</accession>
<evidence type="ECO:0000256" key="7">
    <source>
        <dbReference type="ARBA" id="ARBA00023125"/>
    </source>
</evidence>
<keyword evidence="4 9" id="KW-0808">Transferase</keyword>
<dbReference type="InterPro" id="IPR030380">
    <property type="entry name" value="SAM_MeTfrase_DRM"/>
</dbReference>
<evidence type="ECO:0000256" key="4">
    <source>
        <dbReference type="ARBA" id="ARBA00022679"/>
    </source>
</evidence>
<dbReference type="InterPro" id="IPR029063">
    <property type="entry name" value="SAM-dependent_MTases_sf"/>
</dbReference>
<name>A0AAD8SC34_LOLMU</name>
<evidence type="ECO:0000313" key="13">
    <source>
        <dbReference type="Proteomes" id="UP001231189"/>
    </source>
</evidence>
<dbReference type="EMBL" id="JAUUTY010000004">
    <property type="protein sequence ID" value="KAK1649476.1"/>
    <property type="molecule type" value="Genomic_DNA"/>
</dbReference>
<keyword evidence="7" id="KW-0238">DNA-binding</keyword>
<evidence type="ECO:0000256" key="2">
    <source>
        <dbReference type="ARBA" id="ARBA00011975"/>
    </source>
</evidence>
<keyword evidence="6" id="KW-0677">Repeat</keyword>
<evidence type="ECO:0000256" key="10">
    <source>
        <dbReference type="SAM" id="MobiDB-lite"/>
    </source>
</evidence>
<feature type="domain" description="SAM-dependent MTase DRM-type" evidence="11">
    <location>
        <begin position="269"/>
        <end position="595"/>
    </location>
</feature>
<dbReference type="Pfam" id="PF00145">
    <property type="entry name" value="DNA_methylase"/>
    <property type="match status" value="1"/>
</dbReference>
<evidence type="ECO:0000256" key="8">
    <source>
        <dbReference type="ARBA" id="ARBA00023242"/>
    </source>
</evidence>
<feature type="active site" evidence="9">
    <location>
        <position position="556"/>
    </location>
</feature>
<keyword evidence="5 9" id="KW-0949">S-adenosyl-L-methionine</keyword>
<organism evidence="12 13">
    <name type="scientific">Lolium multiflorum</name>
    <name type="common">Italian ryegrass</name>
    <name type="synonym">Lolium perenne subsp. multiflorum</name>
    <dbReference type="NCBI Taxonomy" id="4521"/>
    <lineage>
        <taxon>Eukaryota</taxon>
        <taxon>Viridiplantae</taxon>
        <taxon>Streptophyta</taxon>
        <taxon>Embryophyta</taxon>
        <taxon>Tracheophyta</taxon>
        <taxon>Spermatophyta</taxon>
        <taxon>Magnoliopsida</taxon>
        <taxon>Liliopsida</taxon>
        <taxon>Poales</taxon>
        <taxon>Poaceae</taxon>
        <taxon>BOP clade</taxon>
        <taxon>Pooideae</taxon>
        <taxon>Poodae</taxon>
        <taxon>Poeae</taxon>
        <taxon>Poeae Chloroplast Group 2 (Poeae type)</taxon>
        <taxon>Loliodinae</taxon>
        <taxon>Loliinae</taxon>
        <taxon>Lolium</taxon>
    </lineage>
</organism>
<keyword evidence="3 9" id="KW-0489">Methyltransferase</keyword>
<dbReference type="InterPro" id="IPR001525">
    <property type="entry name" value="C5_MeTfrase"/>
</dbReference>
<dbReference type="PROSITE" id="PS51680">
    <property type="entry name" value="SAM_MT_DRM"/>
    <property type="match status" value="1"/>
</dbReference>
<dbReference type="Gene3D" id="3.40.50.150">
    <property type="entry name" value="Vaccinia Virus protein VP39"/>
    <property type="match status" value="2"/>
</dbReference>
<dbReference type="GO" id="GO:0003886">
    <property type="term" value="F:DNA (cytosine-5-)-methyltransferase activity"/>
    <property type="evidence" value="ECO:0007669"/>
    <property type="project" value="UniProtKB-EC"/>
</dbReference>
<keyword evidence="13" id="KW-1185">Reference proteome</keyword>
<dbReference type="GO" id="GO:0003677">
    <property type="term" value="F:DNA binding"/>
    <property type="evidence" value="ECO:0007669"/>
    <property type="project" value="UniProtKB-KW"/>
</dbReference>
<reference evidence="12" key="1">
    <citation type="submission" date="2023-07" db="EMBL/GenBank/DDBJ databases">
        <title>A chromosome-level genome assembly of Lolium multiflorum.</title>
        <authorList>
            <person name="Chen Y."/>
            <person name="Copetti D."/>
            <person name="Kolliker R."/>
            <person name="Studer B."/>
        </authorList>
    </citation>
    <scope>NUCLEOTIDE SEQUENCE</scope>
    <source>
        <strain evidence="12">02402/16</strain>
        <tissue evidence="12">Leaf</tissue>
    </source>
</reference>
<feature type="compositionally biased region" description="Acidic residues" evidence="10">
    <location>
        <begin position="1"/>
        <end position="10"/>
    </location>
</feature>
<evidence type="ECO:0000256" key="9">
    <source>
        <dbReference type="PROSITE-ProRule" id="PRU01016"/>
    </source>
</evidence>
<dbReference type="InterPro" id="IPR050390">
    <property type="entry name" value="C5-Methyltransferase"/>
</dbReference>
<evidence type="ECO:0000313" key="12">
    <source>
        <dbReference type="EMBL" id="KAK1649476.1"/>
    </source>
</evidence>
<evidence type="ECO:0000256" key="5">
    <source>
        <dbReference type="ARBA" id="ARBA00022691"/>
    </source>
</evidence>
<dbReference type="EC" id="2.1.1.37" evidence="2"/>
<dbReference type="GO" id="GO:0032259">
    <property type="term" value="P:methylation"/>
    <property type="evidence" value="ECO:0007669"/>
    <property type="project" value="UniProtKB-KW"/>
</dbReference>
<evidence type="ECO:0000259" key="11">
    <source>
        <dbReference type="PROSITE" id="PS51680"/>
    </source>
</evidence>
<dbReference type="PROSITE" id="PS51679">
    <property type="entry name" value="SAM_MT_C5"/>
    <property type="match status" value="1"/>
</dbReference>
<comment type="similarity">
    <text evidence="9">Belongs to the class I-like SAM-binding methyltransferase superfamily. C5-methyltransferase family.</text>
</comment>
<evidence type="ECO:0000256" key="6">
    <source>
        <dbReference type="ARBA" id="ARBA00022737"/>
    </source>
</evidence>
<dbReference type="SUPFAM" id="SSF53335">
    <property type="entry name" value="S-adenosyl-L-methionine-dependent methyltransferases"/>
    <property type="match status" value="2"/>
</dbReference>
<comment type="subcellular location">
    <subcellularLocation>
        <location evidence="1">Nucleus</location>
    </subcellularLocation>
</comment>
<dbReference type="Proteomes" id="UP001231189">
    <property type="component" value="Unassembled WGS sequence"/>
</dbReference>
<dbReference type="PANTHER" id="PTHR23068:SF25">
    <property type="entry name" value="DNA (CYTOSINE-5)-METHYLTRANSFERASE DRM2"/>
    <property type="match status" value="1"/>
</dbReference>
<evidence type="ECO:0000256" key="1">
    <source>
        <dbReference type="ARBA" id="ARBA00004123"/>
    </source>
</evidence>
<comment type="caution">
    <text evidence="12">The sequence shown here is derived from an EMBL/GenBank/DDBJ whole genome shotgun (WGS) entry which is preliminary data.</text>
</comment>
<protein>
    <recommendedName>
        <fullName evidence="2">DNA (cytosine-5-)-methyltransferase</fullName>
        <ecNumber evidence="2">2.1.1.37</ecNumber>
    </recommendedName>
</protein>
<dbReference type="GO" id="GO:0005634">
    <property type="term" value="C:nucleus"/>
    <property type="evidence" value="ECO:0007669"/>
    <property type="project" value="UniProtKB-SubCell"/>
</dbReference>